<feature type="chain" id="PRO_5021279879" evidence="5">
    <location>
        <begin position="24"/>
        <end position="286"/>
    </location>
</feature>
<dbReference type="Proteomes" id="UP000316621">
    <property type="component" value="Chromosome 7"/>
</dbReference>
<dbReference type="GO" id="GO:0005576">
    <property type="term" value="C:extracellular region"/>
    <property type="evidence" value="ECO:0007669"/>
    <property type="project" value="UniProtKB-SubCell"/>
</dbReference>
<protein>
    <submittedName>
        <fullName evidence="6">Uncharacterized protein</fullName>
    </submittedName>
</protein>
<dbReference type="Gene3D" id="2.40.40.10">
    <property type="entry name" value="RlpA-like domain"/>
    <property type="match status" value="2"/>
</dbReference>
<dbReference type="PANTHER" id="PTHR33191:SF58">
    <property type="entry name" value="RIPENING-RELATED PROTEIN 1"/>
    <property type="match status" value="1"/>
</dbReference>
<evidence type="ECO:0000256" key="2">
    <source>
        <dbReference type="ARBA" id="ARBA00005592"/>
    </source>
</evidence>
<proteinExistence type="inferred from homology"/>
<dbReference type="Pfam" id="PF24300">
    <property type="entry name" value="KWL1"/>
    <property type="match status" value="2"/>
</dbReference>
<dbReference type="SUPFAM" id="SSF50685">
    <property type="entry name" value="Barwin-like endoglucanases"/>
    <property type="match status" value="2"/>
</dbReference>
<evidence type="ECO:0000256" key="5">
    <source>
        <dbReference type="SAM" id="SignalP"/>
    </source>
</evidence>
<keyword evidence="3" id="KW-0964">Secreted</keyword>
<name>A0A4Y7KAV5_PAPSO</name>
<reference evidence="6 7" key="1">
    <citation type="journal article" date="2018" name="Science">
        <title>The opium poppy genome and morphinan production.</title>
        <authorList>
            <person name="Guo L."/>
            <person name="Winzer T."/>
            <person name="Yang X."/>
            <person name="Li Y."/>
            <person name="Ning Z."/>
            <person name="He Z."/>
            <person name="Teodor R."/>
            <person name="Lu Y."/>
            <person name="Bowser T.A."/>
            <person name="Graham I.A."/>
            <person name="Ye K."/>
        </authorList>
    </citation>
    <scope>NUCLEOTIDE SEQUENCE [LARGE SCALE GENOMIC DNA]</scope>
    <source>
        <strain evidence="7">cv. HN1</strain>
        <tissue evidence="6">Leaves</tissue>
    </source>
</reference>
<dbReference type="OMA" id="YHNDSEM"/>
<comment type="similarity">
    <text evidence="2">Belongs to the kiwellin family.</text>
</comment>
<keyword evidence="4 5" id="KW-0732">Signal</keyword>
<evidence type="ECO:0000256" key="1">
    <source>
        <dbReference type="ARBA" id="ARBA00004613"/>
    </source>
</evidence>
<dbReference type="AlphaFoldDB" id="A0A4Y7KAV5"/>
<dbReference type="InterPro" id="IPR036908">
    <property type="entry name" value="RlpA-like_sf"/>
</dbReference>
<gene>
    <name evidence="6" type="ORF">C5167_032223</name>
</gene>
<evidence type="ECO:0000256" key="4">
    <source>
        <dbReference type="ARBA" id="ARBA00022729"/>
    </source>
</evidence>
<organism evidence="6 7">
    <name type="scientific">Papaver somniferum</name>
    <name type="common">Opium poppy</name>
    <dbReference type="NCBI Taxonomy" id="3469"/>
    <lineage>
        <taxon>Eukaryota</taxon>
        <taxon>Viridiplantae</taxon>
        <taxon>Streptophyta</taxon>
        <taxon>Embryophyta</taxon>
        <taxon>Tracheophyta</taxon>
        <taxon>Spermatophyta</taxon>
        <taxon>Magnoliopsida</taxon>
        <taxon>Ranunculales</taxon>
        <taxon>Papaveraceae</taxon>
        <taxon>Papaveroideae</taxon>
        <taxon>Papaver</taxon>
    </lineage>
</organism>
<comment type="subcellular location">
    <subcellularLocation>
        <location evidence="1">Secreted</location>
    </subcellularLocation>
</comment>
<dbReference type="EMBL" id="CM010721">
    <property type="protein sequence ID" value="RZC69105.1"/>
    <property type="molecule type" value="Genomic_DNA"/>
</dbReference>
<sequence>MKTFSSHYIVLVVLVLTTIVISSLEVEAGTCKPSGKIKGIKPPQGKCKKGFNSDCCKPGESYTTYKCSPSNRRTVLTTNSFEKGGDGGGPSECDNQYHSDDTPVVALSTGWYNNGSRCLHKIIVKGNGRSAVAKVVDECDSTMGCDGDHDYQPPCPHNIVDASPAVWKALGVPRENWGNLDEGGDGGGPSACDNRYHPNNTPVVALSTGWFNNRKRCLRKITIKGNGRSVMAKVVDECDSAMGCDKEHAYQPPCRNNIVDASPAVWKALGVPRAKWGNLAITWSDA</sequence>
<evidence type="ECO:0000313" key="7">
    <source>
        <dbReference type="Proteomes" id="UP000316621"/>
    </source>
</evidence>
<dbReference type="InterPro" id="IPR039271">
    <property type="entry name" value="Kiwellin-like"/>
</dbReference>
<keyword evidence="7" id="KW-1185">Reference proteome</keyword>
<dbReference type="PANTHER" id="PTHR33191">
    <property type="entry name" value="RIPENING-RELATED PROTEIN 2-RELATED"/>
    <property type="match status" value="1"/>
</dbReference>
<evidence type="ECO:0000313" key="6">
    <source>
        <dbReference type="EMBL" id="RZC69105.1"/>
    </source>
</evidence>
<dbReference type="CDD" id="cd22270">
    <property type="entry name" value="DPBB_kiwellin-like"/>
    <property type="match status" value="2"/>
</dbReference>
<evidence type="ECO:0000256" key="3">
    <source>
        <dbReference type="ARBA" id="ARBA00022525"/>
    </source>
</evidence>
<feature type="signal peptide" evidence="5">
    <location>
        <begin position="1"/>
        <end position="23"/>
    </location>
</feature>
<dbReference type="Gramene" id="RZC69105">
    <property type="protein sequence ID" value="RZC69105"/>
    <property type="gene ID" value="C5167_032223"/>
</dbReference>
<accession>A0A4Y7KAV5</accession>